<sequence>MASKSSPLPLTETLRDLALLRACDIDFSTFLPTSKDSPEGAANTTDADKSVQRSFEFVKEARAALKILNREEVEKQGARVEHVRGLLEDVIQGLQAA</sequence>
<proteinExistence type="predicted"/>
<gene>
    <name evidence="2" type="ORF">PHLCEN_2v5711</name>
</gene>
<accession>A0A2R6P1H5</accession>
<dbReference type="OrthoDB" id="3227556at2759"/>
<dbReference type="Proteomes" id="UP000186601">
    <property type="component" value="Unassembled WGS sequence"/>
</dbReference>
<dbReference type="AlphaFoldDB" id="A0A2R6P1H5"/>
<organism evidence="2 3">
    <name type="scientific">Hermanssonia centrifuga</name>
    <dbReference type="NCBI Taxonomy" id="98765"/>
    <lineage>
        <taxon>Eukaryota</taxon>
        <taxon>Fungi</taxon>
        <taxon>Dikarya</taxon>
        <taxon>Basidiomycota</taxon>
        <taxon>Agaricomycotina</taxon>
        <taxon>Agaricomycetes</taxon>
        <taxon>Polyporales</taxon>
        <taxon>Meruliaceae</taxon>
        <taxon>Hermanssonia</taxon>
    </lineage>
</organism>
<protein>
    <submittedName>
        <fullName evidence="2">Uncharacterized protein</fullName>
    </submittedName>
</protein>
<feature type="region of interest" description="Disordered" evidence="1">
    <location>
        <begin position="29"/>
        <end position="50"/>
    </location>
</feature>
<name>A0A2R6P1H5_9APHY</name>
<evidence type="ECO:0000313" key="2">
    <source>
        <dbReference type="EMBL" id="PSR83439.1"/>
    </source>
</evidence>
<comment type="caution">
    <text evidence="2">The sequence shown here is derived from an EMBL/GenBank/DDBJ whole genome shotgun (WGS) entry which is preliminary data.</text>
</comment>
<reference evidence="2 3" key="1">
    <citation type="submission" date="2018-02" db="EMBL/GenBank/DDBJ databases">
        <title>Genome sequence of the basidiomycete white-rot fungus Phlebia centrifuga.</title>
        <authorList>
            <person name="Granchi Z."/>
            <person name="Peng M."/>
            <person name="de Vries R.P."/>
            <person name="Hilden K."/>
            <person name="Makela M.R."/>
            <person name="Grigoriev I."/>
            <person name="Riley R."/>
        </authorList>
    </citation>
    <scope>NUCLEOTIDE SEQUENCE [LARGE SCALE GENOMIC DNA]</scope>
    <source>
        <strain evidence="2 3">FBCC195</strain>
    </source>
</reference>
<evidence type="ECO:0000313" key="3">
    <source>
        <dbReference type="Proteomes" id="UP000186601"/>
    </source>
</evidence>
<keyword evidence="3" id="KW-1185">Reference proteome</keyword>
<evidence type="ECO:0000256" key="1">
    <source>
        <dbReference type="SAM" id="MobiDB-lite"/>
    </source>
</evidence>
<dbReference type="EMBL" id="MLYV02000559">
    <property type="protein sequence ID" value="PSR83439.1"/>
    <property type="molecule type" value="Genomic_DNA"/>
</dbReference>